<proteinExistence type="predicted"/>
<gene>
    <name evidence="2" type="ORF">BW733_10060</name>
</gene>
<dbReference type="KEGG" id="tfa:BW733_10060"/>
<evidence type="ECO:0000313" key="2">
    <source>
        <dbReference type="EMBL" id="AQP51119.1"/>
    </source>
</evidence>
<evidence type="ECO:0000256" key="1">
    <source>
        <dbReference type="SAM" id="MobiDB-lite"/>
    </source>
</evidence>
<evidence type="ECO:0000313" key="3">
    <source>
        <dbReference type="Proteomes" id="UP000188235"/>
    </source>
</evidence>
<dbReference type="AlphaFoldDB" id="A0A1Q2CYB9"/>
<dbReference type="EMBL" id="CP019607">
    <property type="protein sequence ID" value="AQP51119.1"/>
    <property type="molecule type" value="Genomic_DNA"/>
</dbReference>
<protein>
    <submittedName>
        <fullName evidence="2">Uncharacterized protein</fullName>
    </submittedName>
</protein>
<dbReference type="RefSeq" id="WP_077350125.1">
    <property type="nucleotide sequence ID" value="NZ_CP019607.1"/>
</dbReference>
<dbReference type="Proteomes" id="UP000188235">
    <property type="component" value="Chromosome"/>
</dbReference>
<keyword evidence="3" id="KW-1185">Reference proteome</keyword>
<reference evidence="2 3" key="1">
    <citation type="journal article" date="2008" name="Int. J. Syst. Evol. Microbiol.">
        <title>Tessaracoccus flavescens sp. nov., isolated from marine sediment.</title>
        <authorList>
            <person name="Lee D.W."/>
            <person name="Lee S.D."/>
        </authorList>
    </citation>
    <scope>NUCLEOTIDE SEQUENCE [LARGE SCALE GENOMIC DNA]</scope>
    <source>
        <strain evidence="2 3">SST-39T</strain>
    </source>
</reference>
<organism evidence="2 3">
    <name type="scientific">Tessaracoccus flavescens</name>
    <dbReference type="NCBI Taxonomy" id="399497"/>
    <lineage>
        <taxon>Bacteria</taxon>
        <taxon>Bacillati</taxon>
        <taxon>Actinomycetota</taxon>
        <taxon>Actinomycetes</taxon>
        <taxon>Propionibacteriales</taxon>
        <taxon>Propionibacteriaceae</taxon>
        <taxon>Tessaracoccus</taxon>
    </lineage>
</organism>
<feature type="region of interest" description="Disordered" evidence="1">
    <location>
        <begin position="10"/>
        <end position="43"/>
    </location>
</feature>
<accession>A0A1Q2CYB9</accession>
<name>A0A1Q2CYB9_9ACTN</name>
<sequence length="63" mass="6945">MAQLTLCTRHRFADDRSGHQPTLAREGRRRNDGADAGPNQGPSLVQFTLCIRHRFAGAGRLDA</sequence>